<evidence type="ECO:0000256" key="3">
    <source>
        <dbReference type="ARBA" id="ARBA00022722"/>
    </source>
</evidence>
<evidence type="ECO:0000256" key="2">
    <source>
        <dbReference type="ARBA" id="ARBA00019841"/>
    </source>
</evidence>
<reference evidence="10 11" key="1">
    <citation type="submission" date="2013-03" db="EMBL/GenBank/DDBJ databases">
        <title>The Genome Sequence of Enterococcus sulfureus ATCC_49903 (PacBio/Illumina hybrid assembly).</title>
        <authorList>
            <consortium name="The Broad Institute Genomics Platform"/>
            <consortium name="The Broad Institute Genome Sequencing Center for Infectious Disease"/>
            <person name="Earl A."/>
            <person name="Russ C."/>
            <person name="Gilmore M."/>
            <person name="Surin D."/>
            <person name="Walker B."/>
            <person name="Young S."/>
            <person name="Zeng Q."/>
            <person name="Gargeya S."/>
            <person name="Fitzgerald M."/>
            <person name="Haas B."/>
            <person name="Abouelleil A."/>
            <person name="Allen A.W."/>
            <person name="Alvarado L."/>
            <person name="Arachchi H.M."/>
            <person name="Berlin A.M."/>
            <person name="Chapman S.B."/>
            <person name="Gainer-Dewar J."/>
            <person name="Goldberg J."/>
            <person name="Griggs A."/>
            <person name="Gujja S."/>
            <person name="Hansen M."/>
            <person name="Howarth C."/>
            <person name="Imamovic A."/>
            <person name="Ireland A."/>
            <person name="Larimer J."/>
            <person name="McCowan C."/>
            <person name="Murphy C."/>
            <person name="Pearson M."/>
            <person name="Poon T.W."/>
            <person name="Priest M."/>
            <person name="Roberts A."/>
            <person name="Saif S."/>
            <person name="Shea T."/>
            <person name="Sisk P."/>
            <person name="Sykes S."/>
            <person name="Wortman J."/>
            <person name="Nusbaum C."/>
            <person name="Birren B."/>
        </authorList>
    </citation>
    <scope>NUCLEOTIDE SEQUENCE [LARGE SCALE GENOMIC DNA]</scope>
    <source>
        <strain evidence="10 11">ATCC 49903</strain>
    </source>
</reference>
<comment type="caution">
    <text evidence="10">The sequence shown here is derived from an EMBL/GenBank/DDBJ whole genome shotgun (WGS) entry which is preliminary data.</text>
</comment>
<name>S0P647_9ENTE</name>
<evidence type="ECO:0000256" key="5">
    <source>
        <dbReference type="ARBA" id="ARBA00022839"/>
    </source>
</evidence>
<dbReference type="GO" id="GO:0003676">
    <property type="term" value="F:nucleic acid binding"/>
    <property type="evidence" value="ECO:0007669"/>
    <property type="project" value="InterPro"/>
</dbReference>
<gene>
    <name evidence="10" type="ORF">I573_01606</name>
</gene>
<dbReference type="Pfam" id="PF17768">
    <property type="entry name" value="RecJ_OB"/>
    <property type="match status" value="1"/>
</dbReference>
<evidence type="ECO:0000313" key="11">
    <source>
        <dbReference type="Proteomes" id="UP000015961"/>
    </source>
</evidence>
<dbReference type="InterPro" id="IPR001667">
    <property type="entry name" value="DDH_dom"/>
</dbReference>
<dbReference type="eggNOG" id="COG0608">
    <property type="taxonomic scope" value="Bacteria"/>
</dbReference>
<dbReference type="PANTHER" id="PTHR30255:SF2">
    <property type="entry name" value="SINGLE-STRANDED-DNA-SPECIFIC EXONUCLEASE RECJ"/>
    <property type="match status" value="1"/>
</dbReference>
<accession>S0P647</accession>
<dbReference type="Pfam" id="PF02272">
    <property type="entry name" value="DHHA1"/>
    <property type="match status" value="1"/>
</dbReference>
<proteinExistence type="inferred from homology"/>
<evidence type="ECO:0000256" key="1">
    <source>
        <dbReference type="ARBA" id="ARBA00005915"/>
    </source>
</evidence>
<evidence type="ECO:0000256" key="4">
    <source>
        <dbReference type="ARBA" id="ARBA00022801"/>
    </source>
</evidence>
<dbReference type="Pfam" id="PF10141">
    <property type="entry name" value="ssDNA-exonuc_C"/>
    <property type="match status" value="1"/>
</dbReference>
<dbReference type="OrthoDB" id="9809852at2"/>
<feature type="domain" description="DHHA1" evidence="7">
    <location>
        <begin position="347"/>
        <end position="436"/>
    </location>
</feature>
<dbReference type="RefSeq" id="WP_016185524.1">
    <property type="nucleotide sequence ID" value="NZ_ASWO01000005.1"/>
</dbReference>
<dbReference type="Proteomes" id="UP000015961">
    <property type="component" value="Unassembled WGS sequence"/>
</dbReference>
<dbReference type="AlphaFoldDB" id="S0P647"/>
<keyword evidence="5 10" id="KW-0269">Exonuclease</keyword>
<dbReference type="EMBL" id="ASWO01000005">
    <property type="protein sequence ID" value="EOT83881.1"/>
    <property type="molecule type" value="Genomic_DNA"/>
</dbReference>
<evidence type="ECO:0000259" key="8">
    <source>
        <dbReference type="Pfam" id="PF10141"/>
    </source>
</evidence>
<dbReference type="Gene3D" id="3.10.310.30">
    <property type="match status" value="1"/>
</dbReference>
<dbReference type="SUPFAM" id="SSF64182">
    <property type="entry name" value="DHH phosphoesterases"/>
    <property type="match status" value="1"/>
</dbReference>
<protein>
    <recommendedName>
        <fullName evidence="2">Single-stranded-DNA-specific exonuclease RecJ</fullName>
    </recommendedName>
</protein>
<dbReference type="STRING" id="1140003.OMY_01072"/>
<sequence>MPKKKYEWIEPQTVQLPVEFTQALQAEQLPEILAPILYTRGIQTKEALHDFLYPDLASLHDPFLLYDMERVIERIQQALMEEEAILIYGDYDADGITSTTVLKEALELLGAQVSTYLPNRFTDGYGPNTRVYKEQIEAGIQLIITVDNGVSGHEAIEYARTQGVDVIVTDHHELPEILPNAYAIIHPKHPQGAYPFKELAGVGVAFKLVCALLEEVVYDALDLVAIGTVADMVSLTGENRVLVSQGIKALKQTQRLGLLELFNVSGVDPLTISGETIGFSLAPRLNALGRLADANEAITLLSTFDSQEASQLAKELDEWNTKRKALVEAVMEEATKQLNPIHQVNVLLGDEWHEGVLGIVAGRIMQETAKPTIVLTRLASGLVKGSGRSIPQVDLFMMLSQWKEEFRSFGGHHSAIGITLEEAYVDTLQQKMDAYLLEKGLENKGLPLNIAASLSLSQVDLTLVEAIDRFAPFGMDNALPLFEFDHLKVDNLSAIGAKRNHLKGVLQEAQHQLDMIAFQMGDSLDALQADNVSFVGKLTLNEWNGRKKVQLQVEDYATKGVQFYDYRTKKRMLPMEEGIYLSFTDRSSTFKKSLPHLTELTNEHAIKEWIETAPSTTKIVFVDCPISLEWLRLIYQAEVTQNYYLVFETEDDAYLDGLGTREQYARLFTLVKQVNTLDIRYKLAEVAKYLNLPPKLLIFMIQVFFELKFVTIDDGVLSYVPDAPNRALSESVLYQERQLKMESQSFLQLTNLENLKQWFFS</sequence>
<dbReference type="PANTHER" id="PTHR30255">
    <property type="entry name" value="SINGLE-STRANDED-DNA-SPECIFIC EXONUCLEASE RECJ"/>
    <property type="match status" value="1"/>
</dbReference>
<dbReference type="GO" id="GO:0006310">
    <property type="term" value="P:DNA recombination"/>
    <property type="evidence" value="ECO:0007669"/>
    <property type="project" value="InterPro"/>
</dbReference>
<keyword evidence="11" id="KW-1185">Reference proteome</keyword>
<evidence type="ECO:0000313" key="10">
    <source>
        <dbReference type="EMBL" id="EOT83881.1"/>
    </source>
</evidence>
<evidence type="ECO:0000259" key="6">
    <source>
        <dbReference type="Pfam" id="PF01368"/>
    </source>
</evidence>
<evidence type="ECO:0000259" key="7">
    <source>
        <dbReference type="Pfam" id="PF02272"/>
    </source>
</evidence>
<organism evidence="10 11">
    <name type="scientific">Enterococcus sulfureus ATCC 49903</name>
    <dbReference type="NCBI Taxonomy" id="1140003"/>
    <lineage>
        <taxon>Bacteria</taxon>
        <taxon>Bacillati</taxon>
        <taxon>Bacillota</taxon>
        <taxon>Bacilli</taxon>
        <taxon>Lactobacillales</taxon>
        <taxon>Enterococcaceae</taxon>
        <taxon>Enterococcus</taxon>
    </lineage>
</organism>
<keyword evidence="3" id="KW-0540">Nuclease</keyword>
<dbReference type="Pfam" id="PF01368">
    <property type="entry name" value="DHH"/>
    <property type="match status" value="1"/>
</dbReference>
<dbReference type="GO" id="GO:0008409">
    <property type="term" value="F:5'-3' exonuclease activity"/>
    <property type="evidence" value="ECO:0007669"/>
    <property type="project" value="InterPro"/>
</dbReference>
<dbReference type="PATRIC" id="fig|1140003.3.peg.1030"/>
<dbReference type="NCBIfam" id="TIGR00644">
    <property type="entry name" value="recJ"/>
    <property type="match status" value="1"/>
</dbReference>
<dbReference type="InterPro" id="IPR003156">
    <property type="entry name" value="DHHA1_dom"/>
</dbReference>
<feature type="domain" description="RecJ OB" evidence="9">
    <location>
        <begin position="452"/>
        <end position="555"/>
    </location>
</feature>
<dbReference type="GO" id="GO:0006281">
    <property type="term" value="P:DNA repair"/>
    <property type="evidence" value="ECO:0007669"/>
    <property type="project" value="InterPro"/>
</dbReference>
<dbReference type="InterPro" id="IPR041122">
    <property type="entry name" value="RecJ_OB"/>
</dbReference>
<comment type="similarity">
    <text evidence="1">Belongs to the RecJ family.</text>
</comment>
<evidence type="ECO:0000259" key="9">
    <source>
        <dbReference type="Pfam" id="PF17768"/>
    </source>
</evidence>
<feature type="domain" description="Single-stranded-DNA-specific exonuclease RecJ C-terminal" evidence="8">
    <location>
        <begin position="562"/>
        <end position="759"/>
    </location>
</feature>
<dbReference type="InterPro" id="IPR018779">
    <property type="entry name" value="RecJ_C"/>
</dbReference>
<feature type="domain" description="DDH" evidence="6">
    <location>
        <begin position="85"/>
        <end position="228"/>
    </location>
</feature>
<dbReference type="Gene3D" id="3.90.1640.30">
    <property type="match status" value="1"/>
</dbReference>
<dbReference type="InterPro" id="IPR051673">
    <property type="entry name" value="SSDNA_exonuclease_RecJ"/>
</dbReference>
<keyword evidence="4" id="KW-0378">Hydrolase</keyword>
<dbReference type="InterPro" id="IPR038763">
    <property type="entry name" value="DHH_sf"/>
</dbReference>
<dbReference type="InterPro" id="IPR004610">
    <property type="entry name" value="RecJ"/>
</dbReference>